<dbReference type="GO" id="GO:0003723">
    <property type="term" value="F:RNA binding"/>
    <property type="evidence" value="ECO:0007669"/>
    <property type="project" value="TreeGrafter"/>
</dbReference>
<reference evidence="8" key="1">
    <citation type="journal article" date="2014" name="Infect. Genet. Evol.">
        <title>Phylogeny of a relapsing fever Borrelia species transmitted by the hard tick Ixodes scapularis.</title>
        <authorList>
            <person name="Barbour A.G."/>
        </authorList>
    </citation>
    <scope>NUCLEOTIDE SEQUENCE</scope>
    <source>
        <strain evidence="8">Es</strain>
    </source>
</reference>
<feature type="region of interest" description="Disordered" evidence="7">
    <location>
        <begin position="115"/>
        <end position="136"/>
    </location>
</feature>
<dbReference type="AlphaFoldDB" id="A0A023PX91"/>
<reference evidence="9 10" key="2">
    <citation type="submission" date="2015-12" db="EMBL/GenBank/DDBJ databases">
        <title>Chromosome of the avian spirochetosis agent Borrelia anserina Es.</title>
        <authorList>
            <person name="Elbir H."/>
            <person name="Sitlani P."/>
            <person name="Bergstroem S."/>
            <person name="Barbour A.G."/>
        </authorList>
    </citation>
    <scope>NUCLEOTIDE SEQUENCE [LARGE SCALE GENOMIC DNA]</scope>
    <source>
        <strain evidence="9 10">Es</strain>
    </source>
</reference>
<dbReference type="Proteomes" id="UP000185502">
    <property type="component" value="Chromosome"/>
</dbReference>
<accession>A0A023PX91</accession>
<evidence type="ECO:0000256" key="3">
    <source>
        <dbReference type="ARBA" id="ARBA00023274"/>
    </source>
</evidence>
<keyword evidence="10" id="KW-1185">Reference proteome</keyword>
<dbReference type="KEGG" id="bane:N187_01620"/>
<dbReference type="RefSeq" id="WP_025419535.1">
    <property type="nucleotide sequence ID" value="NZ_CP013704.1"/>
</dbReference>
<dbReference type="PANTHER" id="PTHR21569:SF1">
    <property type="entry name" value="SMALL RIBOSOMAL SUBUNIT PROTEIN US9M"/>
    <property type="match status" value="1"/>
</dbReference>
<dbReference type="GO" id="GO:0006412">
    <property type="term" value="P:translation"/>
    <property type="evidence" value="ECO:0007669"/>
    <property type="project" value="UniProtKB-UniRule"/>
</dbReference>
<dbReference type="GO" id="GO:0005737">
    <property type="term" value="C:cytoplasm"/>
    <property type="evidence" value="ECO:0007669"/>
    <property type="project" value="UniProtKB-ARBA"/>
</dbReference>
<dbReference type="InterPro" id="IPR020574">
    <property type="entry name" value="Ribosomal_uS9_CS"/>
</dbReference>
<gene>
    <name evidence="8" type="primary">rspI</name>
    <name evidence="5" type="synonym">rpsI</name>
    <name evidence="9" type="ORF">N187_01620</name>
</gene>
<proteinExistence type="inferred from homology"/>
<dbReference type="GO" id="GO:0015935">
    <property type="term" value="C:small ribosomal subunit"/>
    <property type="evidence" value="ECO:0007669"/>
    <property type="project" value="UniProtKB-ARBA"/>
</dbReference>
<evidence type="ECO:0000313" key="9">
    <source>
        <dbReference type="EMBL" id="APR64817.1"/>
    </source>
</evidence>
<organism evidence="8">
    <name type="scientific">Borrelia anserina Es</name>
    <dbReference type="NCBI Taxonomy" id="1365188"/>
    <lineage>
        <taxon>Bacteria</taxon>
        <taxon>Pseudomonadati</taxon>
        <taxon>Spirochaetota</taxon>
        <taxon>Spirochaetia</taxon>
        <taxon>Spirochaetales</taxon>
        <taxon>Borreliaceae</taxon>
        <taxon>Borrelia</taxon>
    </lineage>
</organism>
<evidence type="ECO:0000256" key="5">
    <source>
        <dbReference type="HAMAP-Rule" id="MF_00532"/>
    </source>
</evidence>
<protein>
    <recommendedName>
        <fullName evidence="4 5">Small ribosomal subunit protein uS9</fullName>
    </recommendedName>
</protein>
<evidence type="ECO:0000256" key="2">
    <source>
        <dbReference type="ARBA" id="ARBA00022980"/>
    </source>
</evidence>
<dbReference type="NCBIfam" id="NF001099">
    <property type="entry name" value="PRK00132.1"/>
    <property type="match status" value="1"/>
</dbReference>
<dbReference type="SUPFAM" id="SSF54211">
    <property type="entry name" value="Ribosomal protein S5 domain 2-like"/>
    <property type="match status" value="1"/>
</dbReference>
<dbReference type="EMBL" id="KJ136512">
    <property type="protein sequence ID" value="AHX39234.1"/>
    <property type="molecule type" value="Genomic_DNA"/>
</dbReference>
<feature type="compositionally biased region" description="Basic residues" evidence="7">
    <location>
        <begin position="117"/>
        <end position="136"/>
    </location>
</feature>
<name>A0A023PX91_BORAN</name>
<evidence type="ECO:0000256" key="4">
    <source>
        <dbReference type="ARBA" id="ARBA00035259"/>
    </source>
</evidence>
<evidence type="ECO:0000256" key="7">
    <source>
        <dbReference type="SAM" id="MobiDB-lite"/>
    </source>
</evidence>
<dbReference type="GO" id="GO:0003735">
    <property type="term" value="F:structural constituent of ribosome"/>
    <property type="evidence" value="ECO:0007669"/>
    <property type="project" value="InterPro"/>
</dbReference>
<evidence type="ECO:0000256" key="1">
    <source>
        <dbReference type="ARBA" id="ARBA00005251"/>
    </source>
</evidence>
<dbReference type="FunFam" id="3.30.230.10:FF:000001">
    <property type="entry name" value="30S ribosomal protein S9"/>
    <property type="match status" value="1"/>
</dbReference>
<dbReference type="EMBL" id="CP013704">
    <property type="protein sequence ID" value="APR64817.1"/>
    <property type="molecule type" value="Genomic_DNA"/>
</dbReference>
<evidence type="ECO:0000313" key="8">
    <source>
        <dbReference type="EMBL" id="AHX39234.1"/>
    </source>
</evidence>
<dbReference type="PANTHER" id="PTHR21569">
    <property type="entry name" value="RIBOSOMAL PROTEIN S9"/>
    <property type="match status" value="1"/>
</dbReference>
<evidence type="ECO:0000256" key="6">
    <source>
        <dbReference type="RuleBase" id="RU003815"/>
    </source>
</evidence>
<dbReference type="InterPro" id="IPR020568">
    <property type="entry name" value="Ribosomal_Su5_D2-typ_SF"/>
</dbReference>
<evidence type="ECO:0000313" key="10">
    <source>
        <dbReference type="Proteomes" id="UP000185502"/>
    </source>
</evidence>
<keyword evidence="2 5" id="KW-0689">Ribosomal protein</keyword>
<dbReference type="Pfam" id="PF00380">
    <property type="entry name" value="Ribosomal_S9"/>
    <property type="match status" value="1"/>
</dbReference>
<dbReference type="HAMAP" id="MF_00532_B">
    <property type="entry name" value="Ribosomal_uS9_B"/>
    <property type="match status" value="1"/>
</dbReference>
<sequence length="136" mass="15212">MSKSGVKGINLGMGTGRRKSSVARIYIREGKGDIKINGKDFDSYIQLEKFRTIALSPLVLTKTLGKYDLYINVYGGGISGQAGAIRHGVARALLDLDEEYKIVLKSNGFLTRDPRRVERKKSGRKKARKSFQFSKR</sequence>
<comment type="similarity">
    <text evidence="1 5 6">Belongs to the universal ribosomal protein uS9 family.</text>
</comment>
<dbReference type="Gene3D" id="3.30.230.10">
    <property type="match status" value="1"/>
</dbReference>
<dbReference type="InterPro" id="IPR000754">
    <property type="entry name" value="Ribosomal_uS9"/>
</dbReference>
<keyword evidence="3 5" id="KW-0687">Ribonucleoprotein</keyword>
<dbReference type="InterPro" id="IPR023035">
    <property type="entry name" value="Ribosomal_uS9_bac/plastid"/>
</dbReference>
<dbReference type="InterPro" id="IPR014721">
    <property type="entry name" value="Ribsml_uS5_D2-typ_fold_subgr"/>
</dbReference>
<dbReference type="PROSITE" id="PS00360">
    <property type="entry name" value="RIBOSOMAL_S9"/>
    <property type="match status" value="1"/>
</dbReference>